<keyword evidence="3" id="KW-1185">Reference proteome</keyword>
<dbReference type="InterPro" id="IPR039938">
    <property type="entry name" value="Sp4-like"/>
</dbReference>
<reference evidence="2" key="1">
    <citation type="submission" date="2025-08" db="UniProtKB">
        <authorList>
            <consortium name="Ensembl"/>
        </authorList>
    </citation>
    <scope>IDENTIFICATION</scope>
</reference>
<organism evidence="2 3">
    <name type="scientific">Gopherus evgoodei</name>
    <name type="common">Goodes thornscrub tortoise</name>
    <dbReference type="NCBI Taxonomy" id="1825980"/>
    <lineage>
        <taxon>Eukaryota</taxon>
        <taxon>Metazoa</taxon>
        <taxon>Chordata</taxon>
        <taxon>Craniata</taxon>
        <taxon>Vertebrata</taxon>
        <taxon>Euteleostomi</taxon>
        <taxon>Archelosauria</taxon>
        <taxon>Testudinata</taxon>
        <taxon>Testudines</taxon>
        <taxon>Cryptodira</taxon>
        <taxon>Durocryptodira</taxon>
        <taxon>Testudinoidea</taxon>
        <taxon>Testudinidae</taxon>
        <taxon>Gopherus</taxon>
    </lineage>
</organism>
<evidence type="ECO:0000313" key="3">
    <source>
        <dbReference type="Proteomes" id="UP000694390"/>
    </source>
</evidence>
<protein>
    <submittedName>
        <fullName evidence="2">Uncharacterized protein</fullName>
    </submittedName>
</protein>
<name>A0A8C4YI36_9SAUR</name>
<dbReference type="AlphaFoldDB" id="A0A8C4YI36"/>
<dbReference type="PANTHER" id="PTHR14947:SF24">
    <property type="entry name" value="ZINC FINGER PROTEIN 781-RELATED"/>
    <property type="match status" value="1"/>
</dbReference>
<dbReference type="OrthoDB" id="10456319at2759"/>
<evidence type="ECO:0000256" key="1">
    <source>
        <dbReference type="SAM" id="MobiDB-lite"/>
    </source>
</evidence>
<sequence>LPLSIPGRGPMNAVNVENASLRAQAFLNMRESTQGRGPMNAMSVGKAPRGTQPMLAIRESSQLCMYIKKPLQQIPSSLFLPKCGS</sequence>
<evidence type="ECO:0000313" key="2">
    <source>
        <dbReference type="Ensembl" id="ENSGEVP00005025790.1"/>
    </source>
</evidence>
<proteinExistence type="predicted"/>
<dbReference type="Proteomes" id="UP000694390">
    <property type="component" value="Unassembled WGS sequence"/>
</dbReference>
<dbReference type="Ensembl" id="ENSGEVT00005027115.1">
    <property type="protein sequence ID" value="ENSGEVP00005025790.1"/>
    <property type="gene ID" value="ENSGEVG00005018294.1"/>
</dbReference>
<dbReference type="GeneTree" id="ENSGT01030000238891"/>
<accession>A0A8C4YI36</accession>
<reference evidence="2" key="2">
    <citation type="submission" date="2025-09" db="UniProtKB">
        <authorList>
            <consortium name="Ensembl"/>
        </authorList>
    </citation>
    <scope>IDENTIFICATION</scope>
</reference>
<dbReference type="PANTHER" id="PTHR14947">
    <property type="entry name" value="ZINC FINGER PROTEIN"/>
    <property type="match status" value="1"/>
</dbReference>
<feature type="region of interest" description="Disordered" evidence="1">
    <location>
        <begin position="31"/>
        <end position="51"/>
    </location>
</feature>